<keyword evidence="5 12" id="KW-0812">Transmembrane</keyword>
<proteinExistence type="inferred from homology"/>
<evidence type="ECO:0000256" key="6">
    <source>
        <dbReference type="ARBA" id="ARBA00022729"/>
    </source>
</evidence>
<evidence type="ECO:0000256" key="4">
    <source>
        <dbReference type="ARBA" id="ARBA00022496"/>
    </source>
</evidence>
<comment type="similarity">
    <text evidence="12 14">Belongs to the TonB-dependent receptor family.</text>
</comment>
<evidence type="ECO:0000256" key="15">
    <source>
        <dbReference type="SAM" id="SignalP"/>
    </source>
</evidence>
<evidence type="ECO:0000256" key="9">
    <source>
        <dbReference type="ARBA" id="ARBA00023077"/>
    </source>
</evidence>
<feature type="domain" description="TonB-dependent receptor plug" evidence="17">
    <location>
        <begin position="62"/>
        <end position="171"/>
    </location>
</feature>
<keyword evidence="6 15" id="KW-0732">Signal</keyword>
<evidence type="ECO:0000256" key="10">
    <source>
        <dbReference type="ARBA" id="ARBA00023136"/>
    </source>
</evidence>
<feature type="chain" id="PRO_5047341459" evidence="15">
    <location>
        <begin position="33"/>
        <end position="762"/>
    </location>
</feature>
<evidence type="ECO:0000259" key="16">
    <source>
        <dbReference type="Pfam" id="PF00593"/>
    </source>
</evidence>
<dbReference type="PROSITE" id="PS52016">
    <property type="entry name" value="TONB_DEPENDENT_REC_3"/>
    <property type="match status" value="1"/>
</dbReference>
<dbReference type="PANTHER" id="PTHR32552">
    <property type="entry name" value="FERRICHROME IRON RECEPTOR-RELATED"/>
    <property type="match status" value="1"/>
</dbReference>
<keyword evidence="8" id="KW-0406">Ion transport</keyword>
<dbReference type="Pfam" id="PF07715">
    <property type="entry name" value="Plug"/>
    <property type="match status" value="1"/>
</dbReference>
<feature type="domain" description="TonB-dependent receptor-like beta-barrel" evidence="16">
    <location>
        <begin position="264"/>
        <end position="723"/>
    </location>
</feature>
<reference evidence="18 19" key="1">
    <citation type="submission" date="2024-09" db="EMBL/GenBank/DDBJ databases">
        <authorList>
            <person name="Sun Q."/>
            <person name="Mori K."/>
        </authorList>
    </citation>
    <scope>NUCLEOTIDE SEQUENCE [LARGE SCALE GENOMIC DNA]</scope>
    <source>
        <strain evidence="18 19">CCM 7792</strain>
    </source>
</reference>
<evidence type="ECO:0000256" key="2">
    <source>
        <dbReference type="ARBA" id="ARBA00022448"/>
    </source>
</evidence>
<keyword evidence="18" id="KW-0675">Receptor</keyword>
<keyword evidence="7" id="KW-0408">Iron</keyword>
<evidence type="ECO:0000256" key="7">
    <source>
        <dbReference type="ARBA" id="ARBA00023004"/>
    </source>
</evidence>
<dbReference type="CDD" id="cd01347">
    <property type="entry name" value="ligand_gated_channel"/>
    <property type="match status" value="1"/>
</dbReference>
<feature type="signal peptide" evidence="15">
    <location>
        <begin position="1"/>
        <end position="32"/>
    </location>
</feature>
<keyword evidence="10 12" id="KW-0472">Membrane</keyword>
<dbReference type="InterPro" id="IPR039426">
    <property type="entry name" value="TonB-dep_rcpt-like"/>
</dbReference>
<evidence type="ECO:0000256" key="11">
    <source>
        <dbReference type="ARBA" id="ARBA00023237"/>
    </source>
</evidence>
<evidence type="ECO:0000256" key="14">
    <source>
        <dbReference type="RuleBase" id="RU003357"/>
    </source>
</evidence>
<keyword evidence="19" id="KW-1185">Reference proteome</keyword>
<dbReference type="PROSITE" id="PS01156">
    <property type="entry name" value="TONB_DEPENDENT_REC_2"/>
    <property type="match status" value="1"/>
</dbReference>
<feature type="short sequence motif" description="TonB C-terminal box" evidence="13">
    <location>
        <begin position="745"/>
        <end position="762"/>
    </location>
</feature>
<gene>
    <name evidence="18" type="ORF">ACFFJK_11820</name>
</gene>
<evidence type="ECO:0000256" key="8">
    <source>
        <dbReference type="ARBA" id="ARBA00023065"/>
    </source>
</evidence>
<keyword evidence="2 12" id="KW-0813">Transport</keyword>
<keyword evidence="3 12" id="KW-1134">Transmembrane beta strand</keyword>
<dbReference type="InterPro" id="IPR036942">
    <property type="entry name" value="Beta-barrel_TonB_sf"/>
</dbReference>
<dbReference type="RefSeq" id="WP_379679360.1">
    <property type="nucleotide sequence ID" value="NZ_JBHLWP010000011.1"/>
</dbReference>
<sequence length="762" mass="82320">MRRTNNKLKLLNPAIQTAVAILALTSGGAAYAQEATGAPPVANAEEGVNKVVVTARRREETLQDVPVSVTAFSADQLSKVATPDITALATALPNTTLKASRATNSTLTAFIRGVGQADPLAGFESGVGIYIDDIYLARPQSAVADIYDVERIEVLRGPQGTLYGRNTIGGAVKYVTRKLAPQQDIRVRAAIGDYGQREAVLTASTPVTENARIGGTFAKFKRDGFGTNFATGRGNYDKDVTAMRLSAEFTPTPDLFIRLAGDLTQDDSSPKNGHRLIVGRTSGAPILSNEFDTRGNLLYAMGRQQDVKAHGVSATVEYTLNNEWTLKSITASRRDRSYAPIDFDALPVVDMEVPALYKNEQFSQEFNVTYTGERLQGVAGVYYMDANAFNHFDTILAGAFPSSTYTLGDIDTKAWAVYADGSYNVTDAFSVSVGGRYTVDQRDADVLRQIYLGLGGSPAMGNPGAILFRTDTDLRGGVLSRKDKKFTPRVAVNYKLNSDHNVYASYSEGFKGGGFDPRLNVVGTRIPLATARAGYEPETIETYELGLKSAFNGGRITTNAAAFYSDYQDVQIPGSVAIDTNGDGRDDSFAGVTTNAGKAKIKGIELEAIANLTPNFMVAGMYSYIDAEYKEYIVAGVNVASQRVFQNTPKNSANLRVNYDIPMPVFGHGGKISLIGSASYKGATAQFETPSLLDQESYKLYDASIVWTRTDGKVRVGLHGKNLGDERYKTAGYLFPTLGNEGTLTAFYGNPRTVTATLEYRF</sequence>
<comment type="subcellular location">
    <subcellularLocation>
        <location evidence="1 12">Cell outer membrane</location>
        <topology evidence="1 12">Multi-pass membrane protein</topology>
    </subcellularLocation>
</comment>
<dbReference type="InterPro" id="IPR010917">
    <property type="entry name" value="TonB_rcpt_CS"/>
</dbReference>
<evidence type="ECO:0000313" key="18">
    <source>
        <dbReference type="EMBL" id="MFC0252576.1"/>
    </source>
</evidence>
<dbReference type="InterPro" id="IPR012910">
    <property type="entry name" value="Plug_dom"/>
</dbReference>
<dbReference type="Pfam" id="PF00593">
    <property type="entry name" value="TonB_dep_Rec_b-barrel"/>
    <property type="match status" value="1"/>
</dbReference>
<dbReference type="EMBL" id="JBHLWP010000011">
    <property type="protein sequence ID" value="MFC0252576.1"/>
    <property type="molecule type" value="Genomic_DNA"/>
</dbReference>
<comment type="caution">
    <text evidence="18">The sequence shown here is derived from an EMBL/GenBank/DDBJ whole genome shotgun (WGS) entry which is preliminary data.</text>
</comment>
<dbReference type="Gene3D" id="2.40.170.20">
    <property type="entry name" value="TonB-dependent receptor, beta-barrel domain"/>
    <property type="match status" value="1"/>
</dbReference>
<evidence type="ECO:0000259" key="17">
    <source>
        <dbReference type="Pfam" id="PF07715"/>
    </source>
</evidence>
<dbReference type="Proteomes" id="UP001589773">
    <property type="component" value="Unassembled WGS sequence"/>
</dbReference>
<evidence type="ECO:0000256" key="5">
    <source>
        <dbReference type="ARBA" id="ARBA00022692"/>
    </source>
</evidence>
<organism evidence="18 19">
    <name type="scientific">Massilia consociata</name>
    <dbReference type="NCBI Taxonomy" id="760117"/>
    <lineage>
        <taxon>Bacteria</taxon>
        <taxon>Pseudomonadati</taxon>
        <taxon>Pseudomonadota</taxon>
        <taxon>Betaproteobacteria</taxon>
        <taxon>Burkholderiales</taxon>
        <taxon>Oxalobacteraceae</taxon>
        <taxon>Telluria group</taxon>
        <taxon>Massilia</taxon>
    </lineage>
</organism>
<name>A0ABV6FGQ1_9BURK</name>
<evidence type="ECO:0000256" key="13">
    <source>
        <dbReference type="PROSITE-ProRule" id="PRU10144"/>
    </source>
</evidence>
<evidence type="ECO:0000256" key="12">
    <source>
        <dbReference type="PROSITE-ProRule" id="PRU01360"/>
    </source>
</evidence>
<dbReference type="SUPFAM" id="SSF56935">
    <property type="entry name" value="Porins"/>
    <property type="match status" value="1"/>
</dbReference>
<accession>A0ABV6FGQ1</accession>
<evidence type="ECO:0000256" key="3">
    <source>
        <dbReference type="ARBA" id="ARBA00022452"/>
    </source>
</evidence>
<dbReference type="InterPro" id="IPR000531">
    <property type="entry name" value="Beta-barrel_TonB"/>
</dbReference>
<protein>
    <submittedName>
        <fullName evidence="18">TonB-dependent receptor</fullName>
    </submittedName>
</protein>
<evidence type="ECO:0000313" key="19">
    <source>
        <dbReference type="Proteomes" id="UP001589773"/>
    </source>
</evidence>
<keyword evidence="11 12" id="KW-0998">Cell outer membrane</keyword>
<keyword evidence="4" id="KW-0410">Iron transport</keyword>
<dbReference type="PANTHER" id="PTHR32552:SF81">
    <property type="entry name" value="TONB-DEPENDENT OUTER MEMBRANE RECEPTOR"/>
    <property type="match status" value="1"/>
</dbReference>
<evidence type="ECO:0000256" key="1">
    <source>
        <dbReference type="ARBA" id="ARBA00004571"/>
    </source>
</evidence>
<keyword evidence="9 14" id="KW-0798">TonB box</keyword>